<sequence>MQTGLAVMEARWWDDGNHSVRGLFESVCGLATGNPFSFRYDMFCDRSSLATSLGHVGADQTFNSVYLAAHGDEAGLQGSPNHDISRAQLRNLFREANQNFWISGLYFGSCLICKEANARFFFDQANGIRVNWIAGYSKSVDWVVSSCVDMIFWSYLIQEKRTNKSRRKGKKSDLQVALHAASEMKKVMPTIFNELGFNMYHLDGGQNLTKIW</sequence>
<name>A0ABW4M9G9_9HYPH</name>
<evidence type="ECO:0000313" key="1">
    <source>
        <dbReference type="EMBL" id="MFD1747452.1"/>
    </source>
</evidence>
<dbReference type="RefSeq" id="WP_377404763.1">
    <property type="nucleotide sequence ID" value="NZ_JBHUEQ010000039.1"/>
</dbReference>
<keyword evidence="2" id="KW-1185">Reference proteome</keyword>
<dbReference type="EMBL" id="JBHUEQ010000039">
    <property type="protein sequence ID" value="MFD1747452.1"/>
    <property type="molecule type" value="Genomic_DNA"/>
</dbReference>
<comment type="caution">
    <text evidence="1">The sequence shown here is derived from an EMBL/GenBank/DDBJ whole genome shotgun (WGS) entry which is preliminary data.</text>
</comment>
<accession>A0ABW4M9G9</accession>
<protein>
    <submittedName>
        <fullName evidence="1">Uncharacterized protein</fullName>
    </submittedName>
</protein>
<organism evidence="1 2">
    <name type="scientific">Rhizobium helianthi</name>
    <dbReference type="NCBI Taxonomy" id="1132695"/>
    <lineage>
        <taxon>Bacteria</taxon>
        <taxon>Pseudomonadati</taxon>
        <taxon>Pseudomonadota</taxon>
        <taxon>Alphaproteobacteria</taxon>
        <taxon>Hyphomicrobiales</taxon>
        <taxon>Rhizobiaceae</taxon>
        <taxon>Rhizobium/Agrobacterium group</taxon>
        <taxon>Rhizobium</taxon>
    </lineage>
</organism>
<evidence type="ECO:0000313" key="2">
    <source>
        <dbReference type="Proteomes" id="UP001597322"/>
    </source>
</evidence>
<dbReference type="Proteomes" id="UP001597322">
    <property type="component" value="Unassembled WGS sequence"/>
</dbReference>
<proteinExistence type="predicted"/>
<gene>
    <name evidence="1" type="ORF">ACFSE1_18440</name>
</gene>
<reference evidence="2" key="1">
    <citation type="journal article" date="2019" name="Int. J. Syst. Evol. Microbiol.">
        <title>The Global Catalogue of Microorganisms (GCM) 10K type strain sequencing project: providing services to taxonomists for standard genome sequencing and annotation.</title>
        <authorList>
            <consortium name="The Broad Institute Genomics Platform"/>
            <consortium name="The Broad Institute Genome Sequencing Center for Infectious Disease"/>
            <person name="Wu L."/>
            <person name="Ma J."/>
        </authorList>
    </citation>
    <scope>NUCLEOTIDE SEQUENCE [LARGE SCALE GENOMIC DNA]</scope>
    <source>
        <strain evidence="2">CG52</strain>
    </source>
</reference>